<reference evidence="17 18" key="1">
    <citation type="submission" date="2024-06" db="EMBL/GenBank/DDBJ databases">
        <title>A chromosome-level genome assembly of beet webworm, Loxostege sticticalis.</title>
        <authorList>
            <person name="Zhang Y."/>
        </authorList>
    </citation>
    <scope>NUCLEOTIDE SEQUENCE [LARGE SCALE GENOMIC DNA]</scope>
    <source>
        <strain evidence="17">AQ028</strain>
        <tissue evidence="17">Male pupae</tissue>
    </source>
</reference>
<keyword evidence="8" id="KW-0378">Hydrolase</keyword>
<evidence type="ECO:0000256" key="1">
    <source>
        <dbReference type="ARBA" id="ARBA00012493"/>
    </source>
</evidence>
<dbReference type="CDD" id="cd01647">
    <property type="entry name" value="RT_LTR"/>
    <property type="match status" value="1"/>
</dbReference>
<evidence type="ECO:0000313" key="18">
    <source>
        <dbReference type="Proteomes" id="UP001549921"/>
    </source>
</evidence>
<dbReference type="InterPro" id="IPR036397">
    <property type="entry name" value="RNaseH_sf"/>
</dbReference>
<evidence type="ECO:0000256" key="7">
    <source>
        <dbReference type="ARBA" id="ARBA00022759"/>
    </source>
</evidence>
<evidence type="ECO:0000256" key="13">
    <source>
        <dbReference type="SAM" id="MobiDB-lite"/>
    </source>
</evidence>
<dbReference type="GO" id="GO:0042575">
    <property type="term" value="C:DNA polymerase complex"/>
    <property type="evidence" value="ECO:0007669"/>
    <property type="project" value="UniProtKB-ARBA"/>
</dbReference>
<dbReference type="Pfam" id="PF00665">
    <property type="entry name" value="rve"/>
    <property type="match status" value="1"/>
</dbReference>
<keyword evidence="2" id="KW-0645">Protease</keyword>
<dbReference type="InterPro" id="IPR043128">
    <property type="entry name" value="Rev_trsase/Diguanyl_cyclase"/>
</dbReference>
<dbReference type="SMART" id="SM00343">
    <property type="entry name" value="ZnF_C2HC"/>
    <property type="match status" value="2"/>
</dbReference>
<evidence type="ECO:0000256" key="12">
    <source>
        <dbReference type="PROSITE-ProRule" id="PRU00047"/>
    </source>
</evidence>
<feature type="region of interest" description="Disordered" evidence="13">
    <location>
        <begin position="405"/>
        <end position="424"/>
    </location>
</feature>
<organism evidence="17 18">
    <name type="scientific">Loxostege sticticalis</name>
    <name type="common">Beet webworm moth</name>
    <dbReference type="NCBI Taxonomy" id="481309"/>
    <lineage>
        <taxon>Eukaryota</taxon>
        <taxon>Metazoa</taxon>
        <taxon>Ecdysozoa</taxon>
        <taxon>Arthropoda</taxon>
        <taxon>Hexapoda</taxon>
        <taxon>Insecta</taxon>
        <taxon>Pterygota</taxon>
        <taxon>Neoptera</taxon>
        <taxon>Endopterygota</taxon>
        <taxon>Lepidoptera</taxon>
        <taxon>Glossata</taxon>
        <taxon>Ditrysia</taxon>
        <taxon>Pyraloidea</taxon>
        <taxon>Crambidae</taxon>
        <taxon>Pyraustinae</taxon>
        <taxon>Loxostege</taxon>
    </lineage>
</organism>
<evidence type="ECO:0000259" key="16">
    <source>
        <dbReference type="PROSITE" id="PS50994"/>
    </source>
</evidence>
<keyword evidence="9" id="KW-0695">RNA-directed DNA polymerase</keyword>
<feature type="region of interest" description="Disordered" evidence="13">
    <location>
        <begin position="1"/>
        <end position="195"/>
    </location>
</feature>
<keyword evidence="12" id="KW-0479">Metal-binding</keyword>
<keyword evidence="7" id="KW-0255">Endonuclease</keyword>
<feature type="domain" description="CCHC-type" evidence="14">
    <location>
        <begin position="433"/>
        <end position="448"/>
    </location>
</feature>
<dbReference type="PROSITE" id="PS50878">
    <property type="entry name" value="RT_POL"/>
    <property type="match status" value="1"/>
</dbReference>
<evidence type="ECO:0000256" key="8">
    <source>
        <dbReference type="ARBA" id="ARBA00022801"/>
    </source>
</evidence>
<dbReference type="GO" id="GO:0004190">
    <property type="term" value="F:aspartic-type endopeptidase activity"/>
    <property type="evidence" value="ECO:0007669"/>
    <property type="project" value="UniProtKB-KW"/>
</dbReference>
<evidence type="ECO:0000313" key="17">
    <source>
        <dbReference type="EMBL" id="KAL0839922.1"/>
    </source>
</evidence>
<keyword evidence="4" id="KW-0548">Nucleotidyltransferase</keyword>
<dbReference type="InterPro" id="IPR041588">
    <property type="entry name" value="Integrase_H2C2"/>
</dbReference>
<evidence type="ECO:0000256" key="10">
    <source>
        <dbReference type="ARBA" id="ARBA00023125"/>
    </source>
</evidence>
<dbReference type="SUPFAM" id="SSF53098">
    <property type="entry name" value="Ribonuclease H-like"/>
    <property type="match status" value="1"/>
</dbReference>
<dbReference type="Gene3D" id="1.10.340.70">
    <property type="match status" value="1"/>
</dbReference>
<feature type="compositionally biased region" description="Polar residues" evidence="13">
    <location>
        <begin position="1"/>
        <end position="17"/>
    </location>
</feature>
<dbReference type="GO" id="GO:0003677">
    <property type="term" value="F:DNA binding"/>
    <property type="evidence" value="ECO:0007669"/>
    <property type="project" value="UniProtKB-KW"/>
</dbReference>
<feature type="compositionally biased region" description="Low complexity" evidence="13">
    <location>
        <begin position="57"/>
        <end position="67"/>
    </location>
</feature>
<dbReference type="PANTHER" id="PTHR37984">
    <property type="entry name" value="PROTEIN CBG26694"/>
    <property type="match status" value="1"/>
</dbReference>
<keyword evidence="11" id="KW-0511">Multifunctional enzyme</keyword>
<feature type="compositionally biased region" description="Basic residues" evidence="13">
    <location>
        <begin position="106"/>
        <end position="122"/>
    </location>
</feature>
<dbReference type="EC" id="2.7.7.49" evidence="1"/>
<keyword evidence="3" id="KW-0808">Transferase</keyword>
<evidence type="ECO:0000256" key="5">
    <source>
        <dbReference type="ARBA" id="ARBA00022722"/>
    </source>
</evidence>
<feature type="compositionally biased region" description="Basic and acidic residues" evidence="13">
    <location>
        <begin position="412"/>
        <end position="422"/>
    </location>
</feature>
<dbReference type="FunFam" id="1.10.340.70:FF:000001">
    <property type="entry name" value="Retrovirus-related Pol polyprotein from transposon gypsy-like Protein"/>
    <property type="match status" value="1"/>
</dbReference>
<dbReference type="Pfam" id="PF00098">
    <property type="entry name" value="zf-CCHC"/>
    <property type="match status" value="1"/>
</dbReference>
<evidence type="ECO:0000256" key="2">
    <source>
        <dbReference type="ARBA" id="ARBA00022670"/>
    </source>
</evidence>
<dbReference type="InterPro" id="IPR050951">
    <property type="entry name" value="Retrovirus_Pol_polyprotein"/>
</dbReference>
<evidence type="ECO:0000256" key="4">
    <source>
        <dbReference type="ARBA" id="ARBA00022695"/>
    </source>
</evidence>
<dbReference type="Gene3D" id="3.30.70.270">
    <property type="match status" value="2"/>
</dbReference>
<dbReference type="CDD" id="cd09274">
    <property type="entry name" value="RNase_HI_RT_Ty3"/>
    <property type="match status" value="1"/>
</dbReference>
<dbReference type="PROSITE" id="PS50994">
    <property type="entry name" value="INTEGRASE"/>
    <property type="match status" value="1"/>
</dbReference>
<keyword evidence="12" id="KW-0863">Zinc-finger</keyword>
<dbReference type="InterPro" id="IPR036875">
    <property type="entry name" value="Znf_CCHC_sf"/>
</dbReference>
<accession>A0ABD0T974</accession>
<dbReference type="SUPFAM" id="SSF56672">
    <property type="entry name" value="DNA/RNA polymerases"/>
    <property type="match status" value="1"/>
</dbReference>
<dbReference type="SUPFAM" id="SSF57756">
    <property type="entry name" value="Retrovirus zinc finger-like domains"/>
    <property type="match status" value="1"/>
</dbReference>
<evidence type="ECO:0000259" key="14">
    <source>
        <dbReference type="PROSITE" id="PS50158"/>
    </source>
</evidence>
<dbReference type="Pfam" id="PF17919">
    <property type="entry name" value="RT_RNaseH_2"/>
    <property type="match status" value="1"/>
</dbReference>
<dbReference type="GO" id="GO:0008270">
    <property type="term" value="F:zinc ion binding"/>
    <property type="evidence" value="ECO:0007669"/>
    <property type="project" value="UniProtKB-KW"/>
</dbReference>
<dbReference type="InterPro" id="IPR041577">
    <property type="entry name" value="RT_RNaseH_2"/>
</dbReference>
<dbReference type="InterPro" id="IPR012337">
    <property type="entry name" value="RNaseH-like_sf"/>
</dbReference>
<evidence type="ECO:0000256" key="9">
    <source>
        <dbReference type="ARBA" id="ARBA00022918"/>
    </source>
</evidence>
<keyword evidence="12" id="KW-0862">Zinc</keyword>
<evidence type="ECO:0000256" key="6">
    <source>
        <dbReference type="ARBA" id="ARBA00022750"/>
    </source>
</evidence>
<dbReference type="Proteomes" id="UP001549921">
    <property type="component" value="Unassembled WGS sequence"/>
</dbReference>
<dbReference type="GO" id="GO:0003964">
    <property type="term" value="F:RNA-directed DNA polymerase activity"/>
    <property type="evidence" value="ECO:0007669"/>
    <property type="project" value="UniProtKB-KW"/>
</dbReference>
<dbReference type="Pfam" id="PF00078">
    <property type="entry name" value="RVT_1"/>
    <property type="match status" value="1"/>
</dbReference>
<feature type="domain" description="Integrase catalytic" evidence="16">
    <location>
        <begin position="1347"/>
        <end position="1506"/>
    </location>
</feature>
<sequence>MGSPSSNYRGFSTSRLNTRTPSREPPPLSPESQRQRSSRQSRVRSRSRIFRTRSRTPPRTPSRTRSSVILTIRNRPVTRTLSTPKRESRSDQRRRCSSSKRDSFKNRSRTPHHYRRGSRNRQSRSDYRRERSSRRRRCSSSADEPEYKKRHLSQNRSPARMAQLSRSDSSKLGPSDSREVTNSCSLYSPSKDKTSDVHIEEKSVLDTGKSNENSLLEKLVTALTERGSSTVQGTGMHAAQNVLPDFDPQGKVQTMKEWLAKIDESAHVYGWSERQTIFYALPKLRGLARRWYDGLTSIKYTWAEWREKLITAFPCEQNYADILSEMLARKTRRNETLEEYYYDKIMLINRCEFNGRKAVDCLTQGIYDANIRMNVQGANLQSPESVLQYFRNITSKAYVSRSLNQNQQQFEHNNKRNNDPSFRKPTTMSQTTCYNCGEVGHIVTRCPKDVLKCNKCRRYGHDEKNCTGQFDPRTAKEPVSKVSATNNSKNVLNIVTAGRGSEKYFKPITVNGKSMTSFVDLGSQCTLLREDFGLDLKLSVDKSNLPMLKGFASGVLVPSGRVNIRVTLDGLDENIEAYLVESSALPADVLVGQSLTELPQVRALKTNDKLVFYKDIGSKYDKHPISNTADVRIHGAVTIEVTMPFEITGLVYIDTEPCMREGKEYMILPGLYSISSGKGYVVVIPLNSEPFILRKGILLARGLVLSNIMPISEPQTNNSMTINSITVNDNTSPKTIEPEQINMNSSLAQDVKDQLSNLLNEYRNCFAFSLEELGKTECTEMRIELKDHVPVTYRPYRLSLSERDKVNNIINNLLANGIIQESTSEYASPIILVAKKNGDVRLCVDYRALNRKTVREKFPMPLIDDQIDSLSGQVFFTTLDLTSGYHQVPMAKESKHLTAFVTPDGHYEYNRMPFGLTNAPAVFQRLILRLLKTRRIPGVLAYMDDIIIASKTVSEGMSKLREVLDLLIEANLTLNLAKCNFFQNKIQYLGFEISSEGVRPGEEKTKAVTNFKTPKNVHEVRQFIGLSSFFRRFVQGFATIARPLTILTKAATPWVWGNEQDQAFSKLKEILTTRPVLAIYNPEFDTELHTDASATGLGGILLQRSSKDSPLRPVAYFSRQTTAEEQRFHSYELETLAVVSSLNRFRVYLLGIDFKIVTDCNALRTTLTKRDLIPRIARWWLLVQEFSFTVEYKPGSQMAHADALSRNSGPEQEEHLSIMQIGEVNWLQSVQMSDPRLCHIKAVLDTKSQEAKDIRVNYELKDGKIYRKVNGELRWAVPRDARWKIMQQCHDEAGHFAYEKTLEKVRRDYWFPKLAQFTKKYVRACIPCAHAKVPGGKKQGFLHPIPKPNSPFQCLHIDHLGPFIKSKRGNLYVLGIIDSFTKFIILRAVKNTKSKTSISVLRDVFALFGIPSQVISDRGTSFTSNEFKMYIESIGVKHTLNAVATPRANGQIERYNRSILTSLVALCHNEDDRDWDVKLGQVQWSLNNTVNQGTGKCPSEIIFGRPTVNTVEAHLHEINTEEASKESVDRIREEVRTNIQDRQDKMKTRYDKKRSKVRTYKEGDLVMAQKNTNTPGESHKLVPAFSGPYRVTAVLGHDRYEISSVEGYSKKKYSNVFSVDKLKPWMRFGDTDSESDYGDSE</sequence>
<dbReference type="Pfam" id="PF17921">
    <property type="entry name" value="Integrase_H2C2"/>
    <property type="match status" value="1"/>
</dbReference>
<evidence type="ECO:0000256" key="11">
    <source>
        <dbReference type="ARBA" id="ARBA00023268"/>
    </source>
</evidence>
<feature type="compositionally biased region" description="Basic residues" evidence="13">
    <location>
        <begin position="36"/>
        <end position="56"/>
    </location>
</feature>
<dbReference type="PROSITE" id="PS50158">
    <property type="entry name" value="ZF_CCHC"/>
    <property type="match status" value="1"/>
</dbReference>
<feature type="domain" description="Reverse transcriptase" evidence="15">
    <location>
        <begin position="814"/>
        <end position="993"/>
    </location>
</feature>
<evidence type="ECO:0000259" key="15">
    <source>
        <dbReference type="PROSITE" id="PS50878"/>
    </source>
</evidence>
<dbReference type="InterPro" id="IPR001878">
    <property type="entry name" value="Znf_CCHC"/>
</dbReference>
<evidence type="ECO:0000256" key="3">
    <source>
        <dbReference type="ARBA" id="ARBA00022679"/>
    </source>
</evidence>
<keyword evidence="10" id="KW-0238">DNA-binding</keyword>
<dbReference type="InterPro" id="IPR000477">
    <property type="entry name" value="RT_dom"/>
</dbReference>
<dbReference type="EMBL" id="JBEDNZ010000008">
    <property type="protein sequence ID" value="KAL0839922.1"/>
    <property type="molecule type" value="Genomic_DNA"/>
</dbReference>
<dbReference type="GO" id="GO:0006508">
    <property type="term" value="P:proteolysis"/>
    <property type="evidence" value="ECO:0007669"/>
    <property type="project" value="UniProtKB-KW"/>
</dbReference>
<dbReference type="GO" id="GO:0004519">
    <property type="term" value="F:endonuclease activity"/>
    <property type="evidence" value="ECO:0007669"/>
    <property type="project" value="UniProtKB-KW"/>
</dbReference>
<dbReference type="InterPro" id="IPR001584">
    <property type="entry name" value="Integrase_cat-core"/>
</dbReference>
<keyword evidence="5" id="KW-0540">Nuclease</keyword>
<dbReference type="Gene3D" id="3.30.420.10">
    <property type="entry name" value="Ribonuclease H-like superfamily/Ribonuclease H"/>
    <property type="match status" value="1"/>
</dbReference>
<dbReference type="FunFam" id="3.30.70.270:FF:000023">
    <property type="entry name" value="Pol"/>
    <property type="match status" value="1"/>
</dbReference>
<proteinExistence type="predicted"/>
<dbReference type="FunFam" id="3.10.10.10:FF:000007">
    <property type="entry name" value="Retrovirus-related Pol polyprotein from transposon 17.6-like Protein"/>
    <property type="match status" value="1"/>
</dbReference>
<protein>
    <recommendedName>
        <fullName evidence="1">RNA-directed DNA polymerase</fullName>
        <ecNumber evidence="1">2.7.7.49</ecNumber>
    </recommendedName>
</protein>
<dbReference type="Gene3D" id="3.10.10.10">
    <property type="entry name" value="HIV Type 1 Reverse Transcriptase, subunit A, domain 1"/>
    <property type="match status" value="1"/>
</dbReference>
<gene>
    <name evidence="17" type="ORF">ABMA28_016538</name>
</gene>
<dbReference type="InterPro" id="IPR043502">
    <property type="entry name" value="DNA/RNA_pol_sf"/>
</dbReference>
<keyword evidence="6" id="KW-0064">Aspartyl protease</keyword>
<name>A0ABD0T974_LOXSC</name>
<comment type="caution">
    <text evidence="17">The sequence shown here is derived from an EMBL/GenBank/DDBJ whole genome shotgun (WGS) entry which is preliminary data.</text>
</comment>
<feature type="compositionally biased region" description="Basic and acidic residues" evidence="13">
    <location>
        <begin position="84"/>
        <end position="105"/>
    </location>
</feature>
<dbReference type="PANTHER" id="PTHR37984:SF5">
    <property type="entry name" value="PROTEIN NYNRIN-LIKE"/>
    <property type="match status" value="1"/>
</dbReference>
<dbReference type="Gene3D" id="4.10.60.10">
    <property type="entry name" value="Zinc finger, CCHC-type"/>
    <property type="match status" value="1"/>
</dbReference>